<dbReference type="SUPFAM" id="SSF53474">
    <property type="entry name" value="alpha/beta-Hydrolases"/>
    <property type="match status" value="1"/>
</dbReference>
<keyword evidence="2" id="KW-0732">Signal</keyword>
<evidence type="ECO:0000313" key="5">
    <source>
        <dbReference type="Proteomes" id="UP000219048"/>
    </source>
</evidence>
<evidence type="ECO:0000313" key="4">
    <source>
        <dbReference type="EMBL" id="SNY92472.1"/>
    </source>
</evidence>
<feature type="domain" description="AB hydrolase-1" evidence="3">
    <location>
        <begin position="60"/>
        <end position="303"/>
    </location>
</feature>
<proteinExistence type="predicted"/>
<dbReference type="PANTHER" id="PTHR42977">
    <property type="entry name" value="HYDROLASE-RELATED"/>
    <property type="match status" value="1"/>
</dbReference>
<keyword evidence="5" id="KW-1185">Reference proteome</keyword>
<dbReference type="PRINTS" id="PR00412">
    <property type="entry name" value="EPOXHYDRLASE"/>
</dbReference>
<evidence type="ECO:0000256" key="2">
    <source>
        <dbReference type="SAM" id="SignalP"/>
    </source>
</evidence>
<name>A0A285M5L3_9FLAO</name>
<dbReference type="PANTHER" id="PTHR42977:SF3">
    <property type="entry name" value="AB HYDROLASE-1 DOMAIN-CONTAINING PROTEIN"/>
    <property type="match status" value="1"/>
</dbReference>
<dbReference type="InterPro" id="IPR029058">
    <property type="entry name" value="AB_hydrolase_fold"/>
</dbReference>
<evidence type="ECO:0000256" key="1">
    <source>
        <dbReference type="ARBA" id="ARBA00022801"/>
    </source>
</evidence>
<sequence>MKTRKTIVTLFTLAVLVASSLNGQNKRRSATKQDYPTTYHTAKVSGLDIFYREAGPKDAPTLLLLHGYPTSSHMFRNLMDDLSSKYHLIAPDYPGYGRSSQPPMAEFDYTFDNFAEIIDELLVQLKVDRYSLYLMDYGAPVGYRIFEKHPERVEAFIVQNGNAYDEGLVDFWIPLKKYWNEYTVENGKALEGFHQLGGLKWQYLHGVQDSTKVSPDNWNIDLQHLTRPENNEIQLAMFYDYRTNVDRYPGWQKLFREYLVPTLIVWGKNDYIFPPAGAHPYKRDLKNVEFHLLNTGHFALEEKGIEIANYIDNFLKKNKIQ</sequence>
<dbReference type="InterPro" id="IPR000073">
    <property type="entry name" value="AB_hydrolase_1"/>
</dbReference>
<dbReference type="EMBL" id="OBEH01000001">
    <property type="protein sequence ID" value="SNY92472.1"/>
    <property type="molecule type" value="Genomic_DNA"/>
</dbReference>
<feature type="signal peptide" evidence="2">
    <location>
        <begin position="1"/>
        <end position="23"/>
    </location>
</feature>
<organism evidence="4 5">
    <name type="scientific">Flagellimonas pacifica</name>
    <dbReference type="NCBI Taxonomy" id="1247520"/>
    <lineage>
        <taxon>Bacteria</taxon>
        <taxon>Pseudomonadati</taxon>
        <taxon>Bacteroidota</taxon>
        <taxon>Flavobacteriia</taxon>
        <taxon>Flavobacteriales</taxon>
        <taxon>Flavobacteriaceae</taxon>
        <taxon>Flagellimonas</taxon>
    </lineage>
</organism>
<dbReference type="Pfam" id="PF00561">
    <property type="entry name" value="Abhydrolase_1"/>
    <property type="match status" value="1"/>
</dbReference>
<dbReference type="Gene3D" id="3.40.50.1820">
    <property type="entry name" value="alpha/beta hydrolase"/>
    <property type="match status" value="1"/>
</dbReference>
<reference evidence="5" key="1">
    <citation type="submission" date="2017-09" db="EMBL/GenBank/DDBJ databases">
        <authorList>
            <person name="Varghese N."/>
            <person name="Submissions S."/>
        </authorList>
    </citation>
    <scope>NUCLEOTIDE SEQUENCE [LARGE SCALE GENOMIC DNA]</scope>
    <source>
        <strain evidence="5">DSM 25885</strain>
    </source>
</reference>
<evidence type="ECO:0000259" key="3">
    <source>
        <dbReference type="Pfam" id="PF00561"/>
    </source>
</evidence>
<dbReference type="PRINTS" id="PR00111">
    <property type="entry name" value="ABHYDROLASE"/>
</dbReference>
<dbReference type="GO" id="GO:0004301">
    <property type="term" value="F:epoxide hydrolase activity"/>
    <property type="evidence" value="ECO:0007669"/>
    <property type="project" value="TreeGrafter"/>
</dbReference>
<dbReference type="OrthoDB" id="9799612at2"/>
<protein>
    <submittedName>
        <fullName evidence="4">Pimeloyl-ACP methyl ester carboxylesterase</fullName>
    </submittedName>
</protein>
<dbReference type="FunFam" id="3.40.50.1820:FF:000173">
    <property type="entry name" value="Alpha/beta hydrolase"/>
    <property type="match status" value="1"/>
</dbReference>
<dbReference type="Proteomes" id="UP000219048">
    <property type="component" value="Unassembled WGS sequence"/>
</dbReference>
<dbReference type="AlphaFoldDB" id="A0A285M5L3"/>
<dbReference type="InterPro" id="IPR051340">
    <property type="entry name" value="Haloalkane_dehalogenase"/>
</dbReference>
<dbReference type="InterPro" id="IPR000639">
    <property type="entry name" value="Epox_hydrolase-like"/>
</dbReference>
<keyword evidence="1" id="KW-0378">Hydrolase</keyword>
<accession>A0A285M5L3</accession>
<feature type="chain" id="PRO_5013193758" evidence="2">
    <location>
        <begin position="24"/>
        <end position="321"/>
    </location>
</feature>
<gene>
    <name evidence="4" type="ORF">SAMN06265377_0040</name>
</gene>
<dbReference type="RefSeq" id="WP_097043728.1">
    <property type="nucleotide sequence ID" value="NZ_OBEH01000001.1"/>
</dbReference>